<reference evidence="1 2" key="1">
    <citation type="submission" date="2011-10" db="EMBL/GenBank/DDBJ databases">
        <title>The Genome Sequence of Lachnospiraceae bacterium ACC2.</title>
        <authorList>
            <consortium name="The Broad Institute Genome Sequencing Platform"/>
            <person name="Earl A."/>
            <person name="Ward D."/>
            <person name="Feldgarden M."/>
            <person name="Gevers D."/>
            <person name="Sizova M."/>
            <person name="Hazen A."/>
            <person name="Epstein S."/>
            <person name="Young S.K."/>
            <person name="Zeng Q."/>
            <person name="Gargeya S."/>
            <person name="Fitzgerald M."/>
            <person name="Haas B."/>
            <person name="Abouelleil A."/>
            <person name="Alvarado L."/>
            <person name="Arachchi H.M."/>
            <person name="Berlin A."/>
            <person name="Brown A."/>
            <person name="Chapman S.B."/>
            <person name="Chen Z."/>
            <person name="Dunbar C."/>
            <person name="Freedman E."/>
            <person name="Gearin G."/>
            <person name="Goldberg J."/>
            <person name="Griggs A."/>
            <person name="Gujja S."/>
            <person name="Heiman D."/>
            <person name="Howarth C."/>
            <person name="Larson L."/>
            <person name="Lui A."/>
            <person name="MacDonald P.J.P."/>
            <person name="Montmayeur A."/>
            <person name="Murphy C."/>
            <person name="Neiman D."/>
            <person name="Pearson M."/>
            <person name="Priest M."/>
            <person name="Roberts A."/>
            <person name="Saif S."/>
            <person name="Shea T."/>
            <person name="Shenoy N."/>
            <person name="Sisk P."/>
            <person name="Stolte C."/>
            <person name="Sykes S."/>
            <person name="Wortman J."/>
            <person name="Nusbaum C."/>
            <person name="Birren B."/>
        </authorList>
    </citation>
    <scope>NUCLEOTIDE SEQUENCE [LARGE SCALE GENOMIC DNA]</scope>
    <source>
        <strain evidence="1 2">ACC2</strain>
    </source>
</reference>
<evidence type="ECO:0000313" key="1">
    <source>
        <dbReference type="EMBL" id="EHO17242.1"/>
    </source>
</evidence>
<proteinExistence type="predicted"/>
<comment type="caution">
    <text evidence="1">The sequence shown here is derived from an EMBL/GenBank/DDBJ whole genome shotgun (WGS) entry which is preliminary data.</text>
</comment>
<gene>
    <name evidence="1" type="ORF">HMPREF9623_00841</name>
</gene>
<name>A0AA36Y5D3_9FIRM</name>
<protein>
    <submittedName>
        <fullName evidence="1">Uncharacterized protein</fullName>
    </submittedName>
</protein>
<keyword evidence="2" id="KW-1185">Reference proteome</keyword>
<sequence length="1335" mass="152428">MSIFQKSDIGAQAAWKGFSSQTLYISHRLISDKNGYEYYPEDIEDLVIKKDGVVVEAVQVKNISADLTLSSLAATKTSKGGEGFFNRMCSLHAQNPSFHRIKVVYFNTLGVELQEMQSGKAVTKKALTKRLVDKHGLSESEAVWLIDSLCFEKVNLDDLDLNIQTQISDYVPVMSAPALAKDLLIQYVSVLSKSKGYTTLKMWQDKIHDIGTNIAAIDGFYKEYNKSLVRLSELRLNSNNEQLKQEYLQGVSAHPTHIRNNLDFKRNYWIGEIQAAINSKGVAILKGVSGQGKSTLCYRYLIDTYPECCVFCVRSIANEGQAQNLVTALDGLGKYNKNLIIYIDVQPGETLWAFLLQELQSRGLSIPVLISIRDEDYNLTPISGKAIQCGIVELALSKEEAAHIYSSFTETQPHTEHRTFEEAWQSFGGQGPLIEFVFLLTNNRTLTQRLHGQIDALLQEGVSDEWLELLQLVCYAGRLGCAVNLTAVKNVTHCSTMHAAIRRLKDEYLIREVDENTIEALHPVRAKIVFDALCDQICTGAREVVFKALSCISSQNVRVVLLDYFSNQNQQYDIEDVQRLSQIRFLDWIGYANAIRSMLWLDAKRYVEGNMTFISSVVKKRGKGWLCFLPIDLSGIERSDDLIADGMKDLSNVNKVDLQNAIDEVKKSLTSLSINYQATDYFVNNCVVPSVLPNTDAERSSFGYALFWMAKRDFNVTLPFKTDEIVASICAGELQPSADAIRGLFEHPTLLESYQAAADVLVEKLIYEMQVLTFSITNDEVSCKFIPSISTETGFPENTKNTNQYWRIKMLDILKQLYPEKEYIDIELIGVDLLRDLGIEALDYKLHIHKSNRHNAWVSELNGWIPTRIDYSLRPSSWQEYVADIDKIRINVNDLIAETIKLIDDVYRKGRYTQDRGKSVDNRLKVFKEHTFAENLLPTFAVDPYCLYSEGNEKSPVAEYYTMRQLLSVGKYENFRKRLNDVYSSLDNFYNHFAEVLHARINKQDISIVKNPRLAMFNLYSAAKALVDFQKEYELLFSEYSSLKEDFAKQELENILTLVNVWRYVLDNQPKGCAIAYDSKQKYRKGTNYFCDTLSKAVTAVNGTLLKDNKHAYIIVDYNMEENNTFENEYTRIVMTIRNVFRNSILPSSDRWYLETQSLELVYVPVFSGVLSPAVYSIPFYKLLDTDESRIAKPMYPCEIEPVLIEKMNATNSLKLWIESMKKLGEMKLYLQRYQQIVQVPVDDNCLCSIAAYTEMLINQINTLWNDFISVEDLVSELIETANEQNSELLNVVKLFFNCYEKLETVIRTQNDPSELIQTIEMVSIIMFLLLPSVS</sequence>
<dbReference type="RefSeq" id="WP_009532674.1">
    <property type="nucleotide sequence ID" value="NZ_JH590862.1"/>
</dbReference>
<dbReference type="EMBL" id="AGEL01000006">
    <property type="protein sequence ID" value="EHO17242.1"/>
    <property type="molecule type" value="Genomic_DNA"/>
</dbReference>
<evidence type="ECO:0000313" key="2">
    <source>
        <dbReference type="Proteomes" id="UP000018466"/>
    </source>
</evidence>
<accession>A0AA36Y5D3</accession>
<dbReference type="Proteomes" id="UP000018466">
    <property type="component" value="Unassembled WGS sequence"/>
</dbReference>
<organism evidence="1 2">
    <name type="scientific">Stomatobaculum longum</name>
    <dbReference type="NCBI Taxonomy" id="796942"/>
    <lineage>
        <taxon>Bacteria</taxon>
        <taxon>Bacillati</taxon>
        <taxon>Bacillota</taxon>
        <taxon>Clostridia</taxon>
        <taxon>Lachnospirales</taxon>
        <taxon>Lachnospiraceae</taxon>
        <taxon>Stomatobaculum</taxon>
    </lineage>
</organism>
<dbReference type="GeneID" id="86940615"/>